<reference evidence="13 14" key="1">
    <citation type="submission" date="2016-10" db="EMBL/GenBank/DDBJ databases">
        <authorList>
            <person name="de Groot N.N."/>
        </authorList>
    </citation>
    <scope>NUCLEOTIDE SEQUENCE [LARGE SCALE GENOMIC DNA]</scope>
    <source>
        <strain evidence="13 14">DSM 44945</strain>
    </source>
</reference>
<dbReference type="InterPro" id="IPR004881">
    <property type="entry name" value="Ribosome_biogen_GTPase_RsgA"/>
</dbReference>
<dbReference type="SUPFAM" id="SSF52540">
    <property type="entry name" value="P-loop containing nucleoside triphosphate hydrolases"/>
    <property type="match status" value="1"/>
</dbReference>
<dbReference type="Proteomes" id="UP000198661">
    <property type="component" value="Unassembled WGS sequence"/>
</dbReference>
<accession>A0A1I2R925</accession>
<feature type="domain" description="EngC GTPase" evidence="11">
    <location>
        <begin position="72"/>
        <end position="220"/>
    </location>
</feature>
<dbReference type="OrthoDB" id="9809485at2"/>
<dbReference type="InterPro" id="IPR031944">
    <property type="entry name" value="RsgA_N"/>
</dbReference>
<feature type="binding site" evidence="10">
    <location>
        <position position="259"/>
    </location>
    <ligand>
        <name>Zn(2+)</name>
        <dbReference type="ChEBI" id="CHEBI:29105"/>
    </ligand>
</feature>
<dbReference type="GO" id="GO:0005737">
    <property type="term" value="C:cytoplasm"/>
    <property type="evidence" value="ECO:0007669"/>
    <property type="project" value="UniProtKB-SubCell"/>
</dbReference>
<proteinExistence type="inferred from homology"/>
<sequence length="294" mass="33195">MPEGQIVRAVGGFFDVRTPEGDIRCRARGIFKKKNLSPLVGDYVIFERTGPEEGVVTEVRPRRTELVRPPIANVEQAVVLFSLREPPFQPVLLDRILVHCERVGLRVCICLTKLDLVPDRSEVEQIAKIYTPAGYRVAATSIRTGEGVEQVKEWLKDTLSVFAGPSGVGKSSLLNEILPGLRLRTGQVSAKLGRGRHTTRHVEIIDLPDGGRVADSPGFSRLDFTGLEETELGDYFPEIREHAVHCAFRGCLHRDEPNCAVREAVDKREIDPGRYRNYLQFLQEIIENRRFKKW</sequence>
<dbReference type="GO" id="GO:0042274">
    <property type="term" value="P:ribosomal small subunit biogenesis"/>
    <property type="evidence" value="ECO:0007669"/>
    <property type="project" value="UniProtKB-UniRule"/>
</dbReference>
<comment type="cofactor">
    <cofactor evidence="10">
        <name>Zn(2+)</name>
        <dbReference type="ChEBI" id="CHEBI:29105"/>
    </cofactor>
    <text evidence="10">Binds 1 zinc ion per subunit.</text>
</comment>
<keyword evidence="4 10" id="KW-0699">rRNA-binding</keyword>
<evidence type="ECO:0000256" key="4">
    <source>
        <dbReference type="ARBA" id="ARBA00022730"/>
    </source>
</evidence>
<evidence type="ECO:0000256" key="6">
    <source>
        <dbReference type="ARBA" id="ARBA00022801"/>
    </source>
</evidence>
<keyword evidence="9 10" id="KW-0342">GTP-binding</keyword>
<dbReference type="PANTHER" id="PTHR32120:SF11">
    <property type="entry name" value="SMALL RIBOSOMAL SUBUNIT BIOGENESIS GTPASE RSGA 1, MITOCHONDRIAL-RELATED"/>
    <property type="match status" value="1"/>
</dbReference>
<dbReference type="STRING" id="201973.SAMN04488025_1285"/>
<dbReference type="InterPro" id="IPR030378">
    <property type="entry name" value="G_CP_dom"/>
</dbReference>
<keyword evidence="7 10" id="KW-0862">Zinc</keyword>
<feature type="binding site" evidence="10">
    <location>
        <position position="246"/>
    </location>
    <ligand>
        <name>Zn(2+)</name>
        <dbReference type="ChEBI" id="CHEBI:29105"/>
    </ligand>
</feature>
<feature type="domain" description="CP-type G" evidence="12">
    <location>
        <begin position="63"/>
        <end position="222"/>
    </location>
</feature>
<dbReference type="EC" id="3.6.1.-" evidence="10"/>
<comment type="subunit">
    <text evidence="10">Monomer. Associates with 30S ribosomal subunit, binds 16S rRNA.</text>
</comment>
<feature type="binding site" evidence="10">
    <location>
        <position position="253"/>
    </location>
    <ligand>
        <name>Zn(2+)</name>
        <dbReference type="ChEBI" id="CHEBI:29105"/>
    </ligand>
</feature>
<dbReference type="InterPro" id="IPR012340">
    <property type="entry name" value="NA-bd_OB-fold"/>
</dbReference>
<comment type="subcellular location">
    <subcellularLocation>
        <location evidence="10">Cytoplasm</location>
    </subcellularLocation>
</comment>
<dbReference type="Gene3D" id="1.10.40.50">
    <property type="entry name" value="Probable gtpase engc, domain 3"/>
    <property type="match status" value="1"/>
</dbReference>
<evidence type="ECO:0000256" key="8">
    <source>
        <dbReference type="ARBA" id="ARBA00022884"/>
    </source>
</evidence>
<keyword evidence="2 10" id="KW-0690">Ribosome biogenesis</keyword>
<keyword evidence="5 10" id="KW-0547">Nucleotide-binding</keyword>
<evidence type="ECO:0000256" key="5">
    <source>
        <dbReference type="ARBA" id="ARBA00022741"/>
    </source>
</evidence>
<dbReference type="Gene3D" id="2.40.50.140">
    <property type="entry name" value="Nucleic acid-binding proteins"/>
    <property type="match status" value="1"/>
</dbReference>
<keyword evidence="8 10" id="KW-0694">RNA-binding</keyword>
<dbReference type="AlphaFoldDB" id="A0A1I2R925"/>
<comment type="similarity">
    <text evidence="10">Belongs to the TRAFAC class YlqF/YawG GTPase family. RsgA subfamily.</text>
</comment>
<keyword evidence="1 10" id="KW-0963">Cytoplasm</keyword>
<dbReference type="InterPro" id="IPR010914">
    <property type="entry name" value="RsgA_GTPase_dom"/>
</dbReference>
<evidence type="ECO:0000256" key="7">
    <source>
        <dbReference type="ARBA" id="ARBA00022833"/>
    </source>
</evidence>
<dbReference type="InterPro" id="IPR027417">
    <property type="entry name" value="P-loop_NTPase"/>
</dbReference>
<dbReference type="PANTHER" id="PTHR32120">
    <property type="entry name" value="SMALL RIBOSOMAL SUBUNIT BIOGENESIS GTPASE RSGA"/>
    <property type="match status" value="1"/>
</dbReference>
<dbReference type="HAMAP" id="MF_01820">
    <property type="entry name" value="GTPase_RsgA"/>
    <property type="match status" value="1"/>
</dbReference>
<evidence type="ECO:0000313" key="13">
    <source>
        <dbReference type="EMBL" id="SFG35087.1"/>
    </source>
</evidence>
<dbReference type="GO" id="GO:0019843">
    <property type="term" value="F:rRNA binding"/>
    <property type="evidence" value="ECO:0007669"/>
    <property type="project" value="UniProtKB-KW"/>
</dbReference>
<feature type="binding site" evidence="10">
    <location>
        <position position="251"/>
    </location>
    <ligand>
        <name>Zn(2+)</name>
        <dbReference type="ChEBI" id="CHEBI:29105"/>
    </ligand>
</feature>
<keyword evidence="3 10" id="KW-0479">Metal-binding</keyword>
<dbReference type="CDD" id="cd01854">
    <property type="entry name" value="YjeQ_EngC"/>
    <property type="match status" value="1"/>
</dbReference>
<protein>
    <recommendedName>
        <fullName evidence="10">Small ribosomal subunit biogenesis GTPase RsgA</fullName>
        <ecNumber evidence="10">3.6.1.-</ecNumber>
    </recommendedName>
</protein>
<feature type="binding site" evidence="10">
    <location>
        <begin position="164"/>
        <end position="172"/>
    </location>
    <ligand>
        <name>GTP</name>
        <dbReference type="ChEBI" id="CHEBI:37565"/>
    </ligand>
</feature>
<keyword evidence="6 10" id="KW-0378">Hydrolase</keyword>
<gene>
    <name evidence="10" type="primary">rsgA</name>
    <name evidence="13" type="ORF">SAMN04488025_1285</name>
</gene>
<keyword evidence="14" id="KW-1185">Reference proteome</keyword>
<evidence type="ECO:0000256" key="9">
    <source>
        <dbReference type="ARBA" id="ARBA00023134"/>
    </source>
</evidence>
<dbReference type="GO" id="GO:0046872">
    <property type="term" value="F:metal ion binding"/>
    <property type="evidence" value="ECO:0007669"/>
    <property type="project" value="UniProtKB-KW"/>
</dbReference>
<dbReference type="CDD" id="cd04466">
    <property type="entry name" value="S1_YloQ_GTPase"/>
    <property type="match status" value="1"/>
</dbReference>
<dbReference type="PROSITE" id="PS50936">
    <property type="entry name" value="ENGC_GTPASE"/>
    <property type="match status" value="1"/>
</dbReference>
<comment type="function">
    <text evidence="10">One of several proteins that assist in the late maturation steps of the functional core of the 30S ribosomal subunit. Helps release RbfA from mature subunits. May play a role in the assembly of ribosomal proteins into the subunit. Circularly permuted GTPase that catalyzes slow GTP hydrolysis, GTPase activity is stimulated by the 30S ribosomal subunit.</text>
</comment>
<dbReference type="GO" id="GO:0005525">
    <property type="term" value="F:GTP binding"/>
    <property type="evidence" value="ECO:0007669"/>
    <property type="project" value="UniProtKB-UniRule"/>
</dbReference>
<dbReference type="Pfam" id="PF03193">
    <property type="entry name" value="RsgA_GTPase"/>
    <property type="match status" value="1"/>
</dbReference>
<name>A0A1I2R925_9BACL</name>
<dbReference type="RefSeq" id="WP_092040013.1">
    <property type="nucleotide sequence ID" value="NZ_FOOK01000028.1"/>
</dbReference>
<evidence type="ECO:0000256" key="1">
    <source>
        <dbReference type="ARBA" id="ARBA00022490"/>
    </source>
</evidence>
<evidence type="ECO:0000256" key="3">
    <source>
        <dbReference type="ARBA" id="ARBA00022723"/>
    </source>
</evidence>
<feature type="binding site" evidence="10">
    <location>
        <begin position="112"/>
        <end position="115"/>
    </location>
    <ligand>
        <name>GTP</name>
        <dbReference type="ChEBI" id="CHEBI:37565"/>
    </ligand>
</feature>
<dbReference type="SUPFAM" id="SSF50249">
    <property type="entry name" value="Nucleic acid-binding proteins"/>
    <property type="match status" value="1"/>
</dbReference>
<evidence type="ECO:0000259" key="11">
    <source>
        <dbReference type="PROSITE" id="PS50936"/>
    </source>
</evidence>
<dbReference type="Gene3D" id="3.40.50.300">
    <property type="entry name" value="P-loop containing nucleotide triphosphate hydrolases"/>
    <property type="match status" value="1"/>
</dbReference>
<dbReference type="GO" id="GO:0003924">
    <property type="term" value="F:GTPase activity"/>
    <property type="evidence" value="ECO:0007669"/>
    <property type="project" value="UniProtKB-UniRule"/>
</dbReference>
<organism evidence="13 14">
    <name type="scientific">Planifilum fulgidum</name>
    <dbReference type="NCBI Taxonomy" id="201973"/>
    <lineage>
        <taxon>Bacteria</taxon>
        <taxon>Bacillati</taxon>
        <taxon>Bacillota</taxon>
        <taxon>Bacilli</taxon>
        <taxon>Bacillales</taxon>
        <taxon>Thermoactinomycetaceae</taxon>
        <taxon>Planifilum</taxon>
    </lineage>
</organism>
<evidence type="ECO:0000256" key="10">
    <source>
        <dbReference type="HAMAP-Rule" id="MF_01820"/>
    </source>
</evidence>
<dbReference type="NCBIfam" id="TIGR00157">
    <property type="entry name" value="ribosome small subunit-dependent GTPase A"/>
    <property type="match status" value="1"/>
</dbReference>
<dbReference type="Pfam" id="PF16745">
    <property type="entry name" value="RsgA_N"/>
    <property type="match status" value="1"/>
</dbReference>
<dbReference type="EMBL" id="FOOK01000028">
    <property type="protein sequence ID" value="SFG35087.1"/>
    <property type="molecule type" value="Genomic_DNA"/>
</dbReference>
<evidence type="ECO:0000313" key="14">
    <source>
        <dbReference type="Proteomes" id="UP000198661"/>
    </source>
</evidence>
<evidence type="ECO:0000256" key="2">
    <source>
        <dbReference type="ARBA" id="ARBA00022517"/>
    </source>
</evidence>
<dbReference type="PROSITE" id="PS51721">
    <property type="entry name" value="G_CP"/>
    <property type="match status" value="1"/>
</dbReference>
<evidence type="ECO:0000259" key="12">
    <source>
        <dbReference type="PROSITE" id="PS51721"/>
    </source>
</evidence>